<dbReference type="Gene3D" id="1.10.510.10">
    <property type="entry name" value="Transferase(Phosphotransferase) domain 1"/>
    <property type="match status" value="1"/>
</dbReference>
<protein>
    <recommendedName>
        <fullName evidence="2">Protein kinase domain-containing protein</fullName>
    </recommendedName>
</protein>
<accession>A0A401GXZ0</accession>
<proteinExistence type="predicted"/>
<name>A0A401GXZ0_9APHY</name>
<dbReference type="InterPro" id="IPR011009">
    <property type="entry name" value="Kinase-like_dom_sf"/>
</dbReference>
<dbReference type="InterPro" id="IPR000719">
    <property type="entry name" value="Prot_kinase_dom"/>
</dbReference>
<evidence type="ECO:0000256" key="1">
    <source>
        <dbReference type="SAM" id="SignalP"/>
    </source>
</evidence>
<dbReference type="Proteomes" id="UP000287166">
    <property type="component" value="Unassembled WGS sequence"/>
</dbReference>
<dbReference type="InParanoid" id="A0A401GXZ0"/>
<dbReference type="SUPFAM" id="SSF56112">
    <property type="entry name" value="Protein kinase-like (PK-like)"/>
    <property type="match status" value="1"/>
</dbReference>
<evidence type="ECO:0000259" key="2">
    <source>
        <dbReference type="PROSITE" id="PS50011"/>
    </source>
</evidence>
<dbReference type="GO" id="GO:0004672">
    <property type="term" value="F:protein kinase activity"/>
    <property type="evidence" value="ECO:0007669"/>
    <property type="project" value="InterPro"/>
</dbReference>
<feature type="domain" description="Protein kinase" evidence="2">
    <location>
        <begin position="1"/>
        <end position="61"/>
    </location>
</feature>
<feature type="signal peptide" evidence="1">
    <location>
        <begin position="1"/>
        <end position="17"/>
    </location>
</feature>
<keyword evidence="4" id="KW-1185">Reference proteome</keyword>
<keyword evidence="1" id="KW-0732">Signal</keyword>
<dbReference type="PROSITE" id="PS50011">
    <property type="entry name" value="PROTEIN_KINASE_DOM"/>
    <property type="match status" value="1"/>
</dbReference>
<reference evidence="3 4" key="1">
    <citation type="journal article" date="2018" name="Sci. Rep.">
        <title>Genome sequence of the cauliflower mushroom Sparassis crispa (Hanabiratake) and its association with beneficial usage.</title>
        <authorList>
            <person name="Kiyama R."/>
            <person name="Furutani Y."/>
            <person name="Kawaguchi K."/>
            <person name="Nakanishi T."/>
        </authorList>
    </citation>
    <scope>NUCLEOTIDE SEQUENCE [LARGE SCALE GENOMIC DNA]</scope>
</reference>
<dbReference type="RefSeq" id="XP_027617975.1">
    <property type="nucleotide sequence ID" value="XM_027762174.1"/>
</dbReference>
<comment type="caution">
    <text evidence="3">The sequence shown here is derived from an EMBL/GenBank/DDBJ whole genome shotgun (WGS) entry which is preliminary data.</text>
</comment>
<evidence type="ECO:0000313" key="4">
    <source>
        <dbReference type="Proteomes" id="UP000287166"/>
    </source>
</evidence>
<evidence type="ECO:0000313" key="3">
    <source>
        <dbReference type="EMBL" id="GBE87062.1"/>
    </source>
</evidence>
<sequence length="61" mass="6584">MVVMALVLGMPASTCLSEVARADVKAAVEALQEVGLVHGDLHRENVIVREDGHAVLVDFDW</sequence>
<dbReference type="Pfam" id="PF01636">
    <property type="entry name" value="APH"/>
    <property type="match status" value="1"/>
</dbReference>
<dbReference type="GeneID" id="38783979"/>
<dbReference type="GO" id="GO:0005524">
    <property type="term" value="F:ATP binding"/>
    <property type="evidence" value="ECO:0007669"/>
    <property type="project" value="InterPro"/>
</dbReference>
<gene>
    <name evidence="3" type="ORF">SCP_1003090</name>
</gene>
<dbReference type="OrthoDB" id="193860at2759"/>
<feature type="chain" id="PRO_5019388086" description="Protein kinase domain-containing protein" evidence="1">
    <location>
        <begin position="18"/>
        <end position="61"/>
    </location>
</feature>
<dbReference type="EMBL" id="BFAD01000010">
    <property type="protein sequence ID" value="GBE87062.1"/>
    <property type="molecule type" value="Genomic_DNA"/>
</dbReference>
<organism evidence="3 4">
    <name type="scientific">Sparassis crispa</name>
    <dbReference type="NCBI Taxonomy" id="139825"/>
    <lineage>
        <taxon>Eukaryota</taxon>
        <taxon>Fungi</taxon>
        <taxon>Dikarya</taxon>
        <taxon>Basidiomycota</taxon>
        <taxon>Agaricomycotina</taxon>
        <taxon>Agaricomycetes</taxon>
        <taxon>Polyporales</taxon>
        <taxon>Sparassidaceae</taxon>
        <taxon>Sparassis</taxon>
    </lineage>
</organism>
<dbReference type="AlphaFoldDB" id="A0A401GXZ0"/>
<dbReference type="InterPro" id="IPR002575">
    <property type="entry name" value="Aminoglycoside_PTrfase"/>
</dbReference>